<comment type="caution">
    <text evidence="2">The sequence shown here is derived from an EMBL/GenBank/DDBJ whole genome shotgun (WGS) entry which is preliminary data.</text>
</comment>
<dbReference type="AlphaFoldDB" id="A0A917QIR3"/>
<dbReference type="Pfam" id="PF00271">
    <property type="entry name" value="Helicase_C"/>
    <property type="match status" value="1"/>
</dbReference>
<name>A0A917QIR3_9HYPH</name>
<dbReference type="InterPro" id="IPR027417">
    <property type="entry name" value="P-loop_NTPase"/>
</dbReference>
<feature type="domain" description="Helicase C-terminal" evidence="1">
    <location>
        <begin position="838"/>
        <end position="1021"/>
    </location>
</feature>
<dbReference type="InterPro" id="IPR001650">
    <property type="entry name" value="Helicase_C-like"/>
</dbReference>
<keyword evidence="2" id="KW-0547">Nucleotide-binding</keyword>
<reference evidence="2 3" key="1">
    <citation type="journal article" date="2014" name="Int. J. Syst. Evol. Microbiol.">
        <title>Complete genome sequence of Corynebacterium casei LMG S-19264T (=DSM 44701T), isolated from a smear-ripened cheese.</title>
        <authorList>
            <consortium name="US DOE Joint Genome Institute (JGI-PGF)"/>
            <person name="Walter F."/>
            <person name="Albersmeier A."/>
            <person name="Kalinowski J."/>
            <person name="Ruckert C."/>
        </authorList>
    </citation>
    <scope>NUCLEOTIDE SEQUENCE [LARGE SCALE GENOMIC DNA]</scope>
    <source>
        <strain evidence="2 3">CGMCC 1.9161</strain>
    </source>
</reference>
<sequence>MKVSSVASTRDVRDHMIDALRRELIGPSPGFPLVQYRGNDHPLNGQEILRQQDPPRYRYSAGILFPAGVKFSATLDASQEAADIEASRDVGSEGVGGVADEASGLDQPAIESGMAEDRAPDVDIEVDPTSSFLPSTMGLSFLADVGEGIRIEASWGTYHKEFVKDFPGYRKDGRDPELWFRTPGTAKEEIAAADIVGVDRIMRPSRIRISPPDAHGQLDIDIVSRPWDGRRRLITVTLVNSGTQTRPINENCFFQCEMSIVPLDGTSVLPYPGRPASLQDDEELSLALLYRHRPNFAVGHGCSADWSLSPEGNVLRLRTETLPVFSQPPVLPLEEAEGVELSMRRLGLATDASLFGSCRALAKAYDGWIADRASELARDASLEPDLRRVGEKHLDECRACLARMIDGIDLLERDADALEAFRIMNLAMVEQRAHYALASEDKFQRSWLKGSSGQEPSAPSPTPAYPDSTRWRPFQLAFILMNIRSFVDPTHPERALVDVIWFPTGGGKTEAYLGLAALVILLRRLRTPNDAGATVLMRYTLRLLTTQQFQRAASLICALEKRRRAEPARFGDVPISIGLWLGGAVTPNKDDAAVDALSKLKRDGGDNPFVILRCPWCGVDMGPQDYDGEIRAFGYKRDRSGGLDRVAFRCEDPGCAFSGDVGLPLEVVDEGIYRQPPTLLIGTVDKFAMMPWNPEARLLFGMDNPQAATPPELVIQDELHLISGPLGSMVGHYETLIDEFSTAHREGKRIPAKIVASTATIARAAEQVHAVYGRKSALFPPQGLVAGESFFAREGDGASGRTYVGVLATAVPSHVTAQVRTLSALLQAPTLVDAASGNLDDLVDPYWTLVVYFNSLRELGRASTLVQADIREYLNAVWDRIGLPVMMSTAGAPDRRRFINNFDELTSRMRSSEIPATLQKLFRARPSRDAVDLCYATNMIQVGLDVPRLSLMSIVGQPKGASEYIQASSRVGRGRDKPGLVVTNYNPFKPRDRSHFETFRSFHENAYRHVEPTSVTPFSIPVCERAIHALAVAVTRFRFPHLRDSPRLGLSAAERAEVTRIVMDRVRLVDPAETARAQATLDRFLDDWDRRKPQDYGSVFKTPDDPLIHPAGRAFPAHLSHLAASVRETATSMRNVDADCEATPITVYTTGDEA</sequence>
<organism evidence="2 3">
    <name type="scientific">Salinarimonas ramus</name>
    <dbReference type="NCBI Taxonomy" id="690164"/>
    <lineage>
        <taxon>Bacteria</taxon>
        <taxon>Pseudomonadati</taxon>
        <taxon>Pseudomonadota</taxon>
        <taxon>Alphaproteobacteria</taxon>
        <taxon>Hyphomicrobiales</taxon>
        <taxon>Salinarimonadaceae</taxon>
        <taxon>Salinarimonas</taxon>
    </lineage>
</organism>
<gene>
    <name evidence="2" type="ORF">GCM10011322_44340</name>
</gene>
<dbReference type="PROSITE" id="PS51194">
    <property type="entry name" value="HELICASE_CTER"/>
    <property type="match status" value="1"/>
</dbReference>
<protein>
    <submittedName>
        <fullName evidence="2">DNA helicase</fullName>
    </submittedName>
</protein>
<dbReference type="SUPFAM" id="SSF52540">
    <property type="entry name" value="P-loop containing nucleoside triphosphate hydrolases"/>
    <property type="match status" value="1"/>
</dbReference>
<dbReference type="GO" id="GO:0004386">
    <property type="term" value="F:helicase activity"/>
    <property type="evidence" value="ECO:0007669"/>
    <property type="project" value="UniProtKB-KW"/>
</dbReference>
<keyword evidence="3" id="KW-1185">Reference proteome</keyword>
<dbReference type="EMBL" id="BMMF01000016">
    <property type="protein sequence ID" value="GGK52590.1"/>
    <property type="molecule type" value="Genomic_DNA"/>
</dbReference>
<dbReference type="RefSeq" id="WP_188915461.1">
    <property type="nucleotide sequence ID" value="NZ_BMMF01000016.1"/>
</dbReference>
<evidence type="ECO:0000313" key="2">
    <source>
        <dbReference type="EMBL" id="GGK52590.1"/>
    </source>
</evidence>
<keyword evidence="2" id="KW-0347">Helicase</keyword>
<keyword evidence="2" id="KW-0067">ATP-binding</keyword>
<evidence type="ECO:0000259" key="1">
    <source>
        <dbReference type="PROSITE" id="PS51194"/>
    </source>
</evidence>
<proteinExistence type="predicted"/>
<dbReference type="Gene3D" id="3.40.50.300">
    <property type="entry name" value="P-loop containing nucleotide triphosphate hydrolases"/>
    <property type="match status" value="1"/>
</dbReference>
<evidence type="ECO:0000313" key="3">
    <source>
        <dbReference type="Proteomes" id="UP000600449"/>
    </source>
</evidence>
<keyword evidence="2" id="KW-0378">Hydrolase</keyword>
<dbReference type="CDD" id="cd18785">
    <property type="entry name" value="SF2_C"/>
    <property type="match status" value="1"/>
</dbReference>
<dbReference type="Proteomes" id="UP000600449">
    <property type="component" value="Unassembled WGS sequence"/>
</dbReference>
<accession>A0A917QIR3</accession>